<protein>
    <submittedName>
        <fullName evidence="2">DUF4157 domain-containing protein</fullName>
    </submittedName>
</protein>
<dbReference type="Pfam" id="PF13699">
    <property type="entry name" value="eCIS_core"/>
    <property type="match status" value="1"/>
</dbReference>
<comment type="caution">
    <text evidence="2">The sequence shown here is derived from an EMBL/GenBank/DDBJ whole genome shotgun (WGS) entry which is preliminary data.</text>
</comment>
<dbReference type="InterPro" id="IPR025295">
    <property type="entry name" value="eCIS_core_dom"/>
</dbReference>
<keyword evidence="3" id="KW-1185">Reference proteome</keyword>
<proteinExistence type="predicted"/>
<evidence type="ECO:0000313" key="2">
    <source>
        <dbReference type="EMBL" id="MCG9972580.1"/>
    </source>
</evidence>
<sequence>MFKKRIFRWRNKPGNSQFLENSEKHQQSFIAPIQTKLNVNSPGDSFEKEADNMADKVIGPENNHANIQKMEAEEEEVQAKPLAGEITPLIQKQSMPEEEEEPVQAKEEKEEEVQMKANGRPEMHHDLTQKLKDKKGSGGKMAPEVQAEFENAFGVDFSEVNIHTDSSAHQLNKDLNAKAFTHGKDIYFRQGNYQPDSKEGKHLLAHELTHTVQQGAVNATRSKQNRVGNKSIQRKEISYRNLKWTDFKASAPENTDYDAYTYSGINYINNKVINPNWNWNGEVVTVAITYKPSNADLKPFMETDLSWKKDWLTDDAAAEKKFGPDANIKKERKSLLGHEQIHFKITKSIAEKYRTELRKAIPSKTYKVTAEADTEASASAFFDEILKKKNSELEAILKPIVEKANNEKGLIQEIYDTDTDHSGIKAKQGDWEKQFDKTFKEAVARAKKQQNN</sequence>
<dbReference type="Proteomes" id="UP001139344">
    <property type="component" value="Unassembled WGS sequence"/>
</dbReference>
<organism evidence="2 3">
    <name type="scientific">Christiangramia crocea</name>
    <dbReference type="NCBI Taxonomy" id="2904124"/>
    <lineage>
        <taxon>Bacteria</taxon>
        <taxon>Pseudomonadati</taxon>
        <taxon>Bacteroidota</taxon>
        <taxon>Flavobacteriia</taxon>
        <taxon>Flavobacteriales</taxon>
        <taxon>Flavobacteriaceae</taxon>
        <taxon>Christiangramia</taxon>
    </lineage>
</organism>
<evidence type="ECO:0000313" key="3">
    <source>
        <dbReference type="Proteomes" id="UP001139344"/>
    </source>
</evidence>
<dbReference type="AlphaFoldDB" id="A0A9X1UYP7"/>
<reference evidence="2" key="1">
    <citation type="submission" date="2021-12" db="EMBL/GenBank/DDBJ databases">
        <title>Description of Gramella crocea sp. nov., a new bacterium isolated from activated sludge.</title>
        <authorList>
            <person name="Zhang X."/>
        </authorList>
    </citation>
    <scope>NUCLEOTIDE SEQUENCE</scope>
    <source>
        <strain evidence="2">YB25</strain>
    </source>
</reference>
<evidence type="ECO:0000259" key="1">
    <source>
        <dbReference type="Pfam" id="PF13699"/>
    </source>
</evidence>
<name>A0A9X1UYP7_9FLAO</name>
<feature type="domain" description="eCIS core" evidence="1">
    <location>
        <begin position="141"/>
        <end position="215"/>
    </location>
</feature>
<gene>
    <name evidence="2" type="ORF">LU635_13110</name>
</gene>
<accession>A0A9X1UYP7</accession>
<dbReference type="EMBL" id="JAJSON010000025">
    <property type="protein sequence ID" value="MCG9972580.1"/>
    <property type="molecule type" value="Genomic_DNA"/>
</dbReference>
<dbReference type="RefSeq" id="WP_240099946.1">
    <property type="nucleotide sequence ID" value="NZ_JAJSON010000025.1"/>
</dbReference>